<keyword evidence="1" id="KW-1133">Transmembrane helix</keyword>
<dbReference type="RefSeq" id="WP_090002453.1">
    <property type="nucleotide sequence ID" value="NZ_FOBV01000017.1"/>
</dbReference>
<gene>
    <name evidence="2" type="ORF">SAMN05421856_1178</name>
</gene>
<protein>
    <submittedName>
        <fullName evidence="2">Uncharacterized protein</fullName>
    </submittedName>
</protein>
<evidence type="ECO:0000313" key="3">
    <source>
        <dbReference type="Proteomes" id="UP000199450"/>
    </source>
</evidence>
<evidence type="ECO:0000256" key="1">
    <source>
        <dbReference type="SAM" id="Phobius"/>
    </source>
</evidence>
<proteinExistence type="predicted"/>
<organism evidence="2 3">
    <name type="scientific">Chryseobacterium taichungense</name>
    <dbReference type="NCBI Taxonomy" id="295069"/>
    <lineage>
        <taxon>Bacteria</taxon>
        <taxon>Pseudomonadati</taxon>
        <taxon>Bacteroidota</taxon>
        <taxon>Flavobacteriia</taxon>
        <taxon>Flavobacteriales</taxon>
        <taxon>Weeksellaceae</taxon>
        <taxon>Chryseobacterium group</taxon>
        <taxon>Chryseobacterium</taxon>
    </lineage>
</organism>
<keyword evidence="1" id="KW-0472">Membrane</keyword>
<dbReference type="STRING" id="295069.SAMN05421856_1178"/>
<name>A0A1H8DV13_9FLAO</name>
<dbReference type="Proteomes" id="UP000199450">
    <property type="component" value="Unassembled WGS sequence"/>
</dbReference>
<dbReference type="EMBL" id="FOBV01000017">
    <property type="protein sequence ID" value="SEN11043.1"/>
    <property type="molecule type" value="Genomic_DNA"/>
</dbReference>
<keyword evidence="3" id="KW-1185">Reference proteome</keyword>
<dbReference type="OrthoDB" id="1249695at2"/>
<evidence type="ECO:0000313" key="2">
    <source>
        <dbReference type="EMBL" id="SEN11043.1"/>
    </source>
</evidence>
<reference evidence="3" key="1">
    <citation type="submission" date="2016-10" db="EMBL/GenBank/DDBJ databases">
        <authorList>
            <person name="Varghese N."/>
            <person name="Submissions S."/>
        </authorList>
    </citation>
    <scope>NUCLEOTIDE SEQUENCE [LARGE SCALE GENOMIC DNA]</scope>
    <source>
        <strain evidence="3">DSM 17453</strain>
    </source>
</reference>
<feature type="transmembrane region" description="Helical" evidence="1">
    <location>
        <begin position="92"/>
        <end position="115"/>
    </location>
</feature>
<dbReference type="AlphaFoldDB" id="A0A1H8DV13"/>
<keyword evidence="1" id="KW-0812">Transmembrane</keyword>
<accession>A0A1H8DV13</accession>
<sequence>MEENKNQNQVKFDPKAVVEDLKITTAALQQETQKLNSGISGMDAKLKEAGTLIDHSLKELKESVLDIRVEISPEDLKKLEAYKDYFKHYKPVLYISLFVMLSGWGLALFGGYSGFKYYKESVRTKKEVRNVVLQEIANEGNIIVEKTKWESYVEQSQVLRAWQKSNPKDSKSLEVYYKGYQDFKKGKK</sequence>